<evidence type="ECO:0000313" key="11">
    <source>
        <dbReference type="Proteomes" id="UP001152797"/>
    </source>
</evidence>
<keyword evidence="6" id="KW-0325">Glycoprotein</keyword>
<evidence type="ECO:0000256" key="2">
    <source>
        <dbReference type="ARBA" id="ARBA00014212"/>
    </source>
</evidence>
<dbReference type="Gene3D" id="3.40.50.1820">
    <property type="entry name" value="alpha/beta hydrolase"/>
    <property type="match status" value="1"/>
</dbReference>
<keyword evidence="4" id="KW-0378">Hydrolase</keyword>
<evidence type="ECO:0000256" key="4">
    <source>
        <dbReference type="ARBA" id="ARBA00022801"/>
    </source>
</evidence>
<gene>
    <name evidence="9" type="ORF">C1SCF055_LOCUS6769</name>
</gene>
<keyword evidence="11" id="KW-1185">Reference proteome</keyword>
<keyword evidence="3 8" id="KW-0732">Signal</keyword>
<protein>
    <recommendedName>
        <fullName evidence="2">Palmitoyl-protein thioesterase 1</fullName>
        <ecNumber evidence="1">3.1.2.22</ecNumber>
    </recommendedName>
    <alternativeName>
        <fullName evidence="7">Palmitoyl-protein hydrolase 1</fullName>
    </alternativeName>
</protein>
<evidence type="ECO:0000256" key="6">
    <source>
        <dbReference type="ARBA" id="ARBA00023180"/>
    </source>
</evidence>
<evidence type="ECO:0000313" key="9">
    <source>
        <dbReference type="EMBL" id="CAI3978766.1"/>
    </source>
</evidence>
<dbReference type="GO" id="GO:0005764">
    <property type="term" value="C:lysosome"/>
    <property type="evidence" value="ECO:0007669"/>
    <property type="project" value="TreeGrafter"/>
</dbReference>
<dbReference type="AlphaFoldDB" id="A0A9P1BSQ4"/>
<keyword evidence="5" id="KW-1015">Disulfide bond</keyword>
<reference evidence="10 11" key="2">
    <citation type="submission" date="2024-05" db="EMBL/GenBank/DDBJ databases">
        <authorList>
            <person name="Chen Y."/>
            <person name="Shah S."/>
            <person name="Dougan E. K."/>
            <person name="Thang M."/>
            <person name="Chan C."/>
        </authorList>
    </citation>
    <scope>NUCLEOTIDE SEQUENCE [LARGE SCALE GENOMIC DNA]</scope>
</reference>
<evidence type="ECO:0000313" key="10">
    <source>
        <dbReference type="EMBL" id="CAL4766078.1"/>
    </source>
</evidence>
<dbReference type="EC" id="3.1.2.22" evidence="1"/>
<reference evidence="9" key="1">
    <citation type="submission" date="2022-10" db="EMBL/GenBank/DDBJ databases">
        <authorList>
            <person name="Chen Y."/>
            <person name="Dougan E. K."/>
            <person name="Chan C."/>
            <person name="Rhodes N."/>
            <person name="Thang M."/>
        </authorList>
    </citation>
    <scope>NUCLEOTIDE SEQUENCE</scope>
</reference>
<dbReference type="EMBL" id="CAMXCT010000435">
    <property type="protein sequence ID" value="CAI3978766.1"/>
    <property type="molecule type" value="Genomic_DNA"/>
</dbReference>
<dbReference type="InterPro" id="IPR002472">
    <property type="entry name" value="Palm_thioest"/>
</dbReference>
<dbReference type="Pfam" id="PF02089">
    <property type="entry name" value="Palm_thioest"/>
    <property type="match status" value="1"/>
</dbReference>
<proteinExistence type="predicted"/>
<evidence type="ECO:0000256" key="1">
    <source>
        <dbReference type="ARBA" id="ARBA00012423"/>
    </source>
</evidence>
<evidence type="ECO:0000256" key="5">
    <source>
        <dbReference type="ARBA" id="ARBA00023157"/>
    </source>
</evidence>
<sequence>MALKAGVATLISMAAAFDLPGLADFGMAAILEFTEEPMAGRSNAKAGLPVVMMHGMGDFGNNPMGMVPLRKLIAETANAYVHSVELCSDPTKLSDCDTQDQSNGFFMTMDEQVDQFARVVRADAKLSGGFNAVGFSQGNTVIRGYIHKYNNPPVKTFLSMHGVMMGVNGLPQCPMSVPGVGPLCRAVDAIVSHAGVYSSFVQNRLAQANYYRDAENLVEYRTHGHFLPYINNEVQGHQNSTYKQNFQSLEKLVLVMAEDDTMVHPKESEHFGYFKDGSRTELVTMRDAPWYKEDWFGLKSLDEAKKIEFHSTPGNHLRFKKDFLVEMVQRYFVTESSVVV</sequence>
<dbReference type="EMBL" id="CAMXCT030000435">
    <property type="protein sequence ID" value="CAL4766078.1"/>
    <property type="molecule type" value="Genomic_DNA"/>
</dbReference>
<dbReference type="InterPro" id="IPR029058">
    <property type="entry name" value="AB_hydrolase_fold"/>
</dbReference>
<evidence type="ECO:0000256" key="3">
    <source>
        <dbReference type="ARBA" id="ARBA00022729"/>
    </source>
</evidence>
<dbReference type="PRINTS" id="PR00414">
    <property type="entry name" value="PPTHIESTRASE"/>
</dbReference>
<feature type="signal peptide" evidence="8">
    <location>
        <begin position="1"/>
        <end position="16"/>
    </location>
</feature>
<organism evidence="9">
    <name type="scientific">Cladocopium goreaui</name>
    <dbReference type="NCBI Taxonomy" id="2562237"/>
    <lineage>
        <taxon>Eukaryota</taxon>
        <taxon>Sar</taxon>
        <taxon>Alveolata</taxon>
        <taxon>Dinophyceae</taxon>
        <taxon>Suessiales</taxon>
        <taxon>Symbiodiniaceae</taxon>
        <taxon>Cladocopium</taxon>
    </lineage>
</organism>
<name>A0A9P1BSQ4_9DINO</name>
<dbReference type="OrthoDB" id="429424at2759"/>
<accession>A0A9P1BSQ4</accession>
<dbReference type="PANTHER" id="PTHR11247">
    <property type="entry name" value="PALMITOYL-PROTEIN THIOESTERASE/DOLICHYLDIPHOSPHATASE 1"/>
    <property type="match status" value="1"/>
</dbReference>
<dbReference type="EMBL" id="CAMXCT020000435">
    <property type="protein sequence ID" value="CAL1132141.1"/>
    <property type="molecule type" value="Genomic_DNA"/>
</dbReference>
<feature type="chain" id="PRO_5043269741" description="Palmitoyl-protein thioesterase 1" evidence="8">
    <location>
        <begin position="17"/>
        <end position="340"/>
    </location>
</feature>
<dbReference type="SUPFAM" id="SSF53474">
    <property type="entry name" value="alpha/beta-Hydrolases"/>
    <property type="match status" value="1"/>
</dbReference>
<dbReference type="GO" id="GO:0008474">
    <property type="term" value="F:palmitoyl-(protein) hydrolase activity"/>
    <property type="evidence" value="ECO:0007669"/>
    <property type="project" value="UniProtKB-EC"/>
</dbReference>
<evidence type="ECO:0000256" key="7">
    <source>
        <dbReference type="ARBA" id="ARBA00031934"/>
    </source>
</evidence>
<dbReference type="Proteomes" id="UP001152797">
    <property type="component" value="Unassembled WGS sequence"/>
</dbReference>
<evidence type="ECO:0000256" key="8">
    <source>
        <dbReference type="SAM" id="SignalP"/>
    </source>
</evidence>
<dbReference type="PANTHER" id="PTHR11247:SF8">
    <property type="entry name" value="PALMITOYL-PROTEIN THIOESTERASE 1"/>
    <property type="match status" value="1"/>
</dbReference>
<comment type="caution">
    <text evidence="9">The sequence shown here is derived from an EMBL/GenBank/DDBJ whole genome shotgun (WGS) entry which is preliminary data.</text>
</comment>